<comment type="caution">
    <text evidence="1">The sequence shown here is derived from an EMBL/GenBank/DDBJ whole genome shotgun (WGS) entry which is preliminary data.</text>
</comment>
<sequence>ITAFLRSILQPQNPKHNFGAGNKHHHAHVKTFLTYTACVKAVFRVLVHVESKDLCSIDNRVSVKKIKIVILNFKFDPALRDGVYCLRQSCVSGSEAVISNEGMRTQKKLFANNFKCSDPII</sequence>
<name>A0A3M7QY19_BRAPC</name>
<dbReference type="Proteomes" id="UP000276133">
    <property type="component" value="Unassembled WGS sequence"/>
</dbReference>
<feature type="non-terminal residue" evidence="1">
    <location>
        <position position="1"/>
    </location>
</feature>
<gene>
    <name evidence="1" type="ORF">BpHYR1_051246</name>
</gene>
<dbReference type="AlphaFoldDB" id="A0A3M7QY19"/>
<accession>A0A3M7QY19</accession>
<dbReference type="EMBL" id="REGN01004755">
    <property type="protein sequence ID" value="RNA16252.1"/>
    <property type="molecule type" value="Genomic_DNA"/>
</dbReference>
<evidence type="ECO:0000313" key="2">
    <source>
        <dbReference type="Proteomes" id="UP000276133"/>
    </source>
</evidence>
<keyword evidence="2" id="KW-1185">Reference proteome</keyword>
<organism evidence="1 2">
    <name type="scientific">Brachionus plicatilis</name>
    <name type="common">Marine rotifer</name>
    <name type="synonym">Brachionus muelleri</name>
    <dbReference type="NCBI Taxonomy" id="10195"/>
    <lineage>
        <taxon>Eukaryota</taxon>
        <taxon>Metazoa</taxon>
        <taxon>Spiralia</taxon>
        <taxon>Gnathifera</taxon>
        <taxon>Rotifera</taxon>
        <taxon>Eurotatoria</taxon>
        <taxon>Monogononta</taxon>
        <taxon>Pseudotrocha</taxon>
        <taxon>Ploima</taxon>
        <taxon>Brachionidae</taxon>
        <taxon>Brachionus</taxon>
    </lineage>
</organism>
<proteinExistence type="predicted"/>
<evidence type="ECO:0000313" key="1">
    <source>
        <dbReference type="EMBL" id="RNA16252.1"/>
    </source>
</evidence>
<reference evidence="1 2" key="1">
    <citation type="journal article" date="2018" name="Sci. Rep.">
        <title>Genomic signatures of local adaptation to the degree of environmental predictability in rotifers.</title>
        <authorList>
            <person name="Franch-Gras L."/>
            <person name="Hahn C."/>
            <person name="Garcia-Roger E.M."/>
            <person name="Carmona M.J."/>
            <person name="Serra M."/>
            <person name="Gomez A."/>
        </authorList>
    </citation>
    <scope>NUCLEOTIDE SEQUENCE [LARGE SCALE GENOMIC DNA]</scope>
    <source>
        <strain evidence="1">HYR1</strain>
    </source>
</reference>
<protein>
    <submittedName>
        <fullName evidence="1">Uncharacterized protein</fullName>
    </submittedName>
</protein>